<gene>
    <name evidence="1" type="ORF">AR1Y2_0851</name>
</gene>
<dbReference type="OrthoDB" id="2068468at2"/>
<dbReference type="Proteomes" id="UP000298653">
    <property type="component" value="Chromosome"/>
</dbReference>
<organism evidence="1 2">
    <name type="scientific">Anaerostipes rhamnosivorans</name>
    <dbReference type="NCBI Taxonomy" id="1229621"/>
    <lineage>
        <taxon>Bacteria</taxon>
        <taxon>Bacillati</taxon>
        <taxon>Bacillota</taxon>
        <taxon>Clostridia</taxon>
        <taxon>Lachnospirales</taxon>
        <taxon>Lachnospiraceae</taxon>
        <taxon>Anaerostipes</taxon>
    </lineage>
</organism>
<keyword evidence="2" id="KW-1185">Reference proteome</keyword>
<sequence length="167" mass="19798">MKKYNLSKIMKRAWVLVKRFKETISSALKKAWREAKMIALRGSEKQVAWANDIRNKGLEICEEYDFSFAKEKFQSEDSAKWFIDGWRGLTRNGYKFDMIANLMELNIQEETRIIREKTGKPIGHREQMQILNSYSEKYRDIDSEVDHKLDKLWMDSQYLWGGSISGK</sequence>
<dbReference type="EMBL" id="CP040058">
    <property type="protein sequence ID" value="QCP34305.1"/>
    <property type="molecule type" value="Genomic_DNA"/>
</dbReference>
<protein>
    <submittedName>
        <fullName evidence="1">Uncharacterized protein</fullName>
    </submittedName>
</protein>
<evidence type="ECO:0000313" key="2">
    <source>
        <dbReference type="Proteomes" id="UP000298653"/>
    </source>
</evidence>
<proteinExistence type="predicted"/>
<dbReference type="AlphaFoldDB" id="A0A4P8ICC2"/>
<name>A0A4P8ICC2_9FIRM</name>
<accession>A0A4P8ICC2</accession>
<dbReference type="RefSeq" id="WP_137327868.1">
    <property type="nucleotide sequence ID" value="NZ_CP040058.1"/>
</dbReference>
<evidence type="ECO:0000313" key="1">
    <source>
        <dbReference type="EMBL" id="QCP34305.1"/>
    </source>
</evidence>
<dbReference type="KEGG" id="arf:AR1Y2_0851"/>
<reference evidence="1 2" key="1">
    <citation type="submission" date="2019-05" db="EMBL/GenBank/DDBJ databases">
        <title>Complete genome sequencing of Anaerostipes rhamnosivorans.</title>
        <authorList>
            <person name="Bui T.P.N."/>
            <person name="de Vos W.M."/>
        </authorList>
    </citation>
    <scope>NUCLEOTIDE SEQUENCE [LARGE SCALE GENOMIC DNA]</scope>
    <source>
        <strain evidence="1 2">1y2</strain>
    </source>
</reference>